<dbReference type="Gene3D" id="1.10.287.2720">
    <property type="match status" value="1"/>
</dbReference>
<evidence type="ECO:0000256" key="4">
    <source>
        <dbReference type="ARBA" id="ARBA00023055"/>
    </source>
</evidence>
<keyword evidence="14" id="KW-1185">Reference proteome</keyword>
<dbReference type="OrthoDB" id="14833at2759"/>
<dbReference type="Pfam" id="PF01237">
    <property type="entry name" value="Oxysterol_BP"/>
    <property type="match status" value="1"/>
</dbReference>
<dbReference type="OMA" id="CTIEQKQ"/>
<reference evidence="13" key="2">
    <citation type="submission" date="2021-01" db="UniProtKB">
        <authorList>
            <consortium name="EnsemblMetazoa"/>
        </authorList>
    </citation>
    <scope>IDENTIFICATION</scope>
</reference>
<keyword evidence="3" id="KW-0597">Phosphoprotein</keyword>
<dbReference type="FunFam" id="2.30.29.30:FF:000089">
    <property type="entry name" value="Oxysterol-binding protein"/>
    <property type="match status" value="1"/>
</dbReference>
<dbReference type="SUPFAM" id="SSF144000">
    <property type="entry name" value="Oxysterol-binding protein-like"/>
    <property type="match status" value="1"/>
</dbReference>
<comment type="similarity">
    <text evidence="1 8">Belongs to the OSBP family.</text>
</comment>
<feature type="domain" description="PH" evidence="12">
    <location>
        <begin position="8"/>
        <end position="105"/>
    </location>
</feature>
<dbReference type="InterPro" id="IPR037239">
    <property type="entry name" value="OSBP_sf"/>
</dbReference>
<dbReference type="SUPFAM" id="SSF50729">
    <property type="entry name" value="PH domain-like"/>
    <property type="match status" value="1"/>
</dbReference>
<evidence type="ECO:0000256" key="2">
    <source>
        <dbReference type="ARBA" id="ARBA00022448"/>
    </source>
</evidence>
<reference evidence="14" key="1">
    <citation type="submission" date="2015-02" db="EMBL/GenBank/DDBJ databases">
        <title>Genome sequencing for Strongylocentrotus purpuratus.</title>
        <authorList>
            <person name="Murali S."/>
            <person name="Liu Y."/>
            <person name="Vee V."/>
            <person name="English A."/>
            <person name="Wang M."/>
            <person name="Skinner E."/>
            <person name="Han Y."/>
            <person name="Muzny D.M."/>
            <person name="Worley K.C."/>
            <person name="Gibbs R.A."/>
        </authorList>
    </citation>
    <scope>NUCLEOTIDE SEQUENCE</scope>
</reference>
<dbReference type="Gene3D" id="2.40.160.120">
    <property type="match status" value="1"/>
</dbReference>
<dbReference type="InterPro" id="IPR000648">
    <property type="entry name" value="Oxysterol-bd"/>
</dbReference>
<dbReference type="CDD" id="cd13290">
    <property type="entry name" value="PH_ORP9"/>
    <property type="match status" value="1"/>
</dbReference>
<keyword evidence="10" id="KW-0175">Coiled coil</keyword>
<proteinExistence type="inferred from homology"/>
<evidence type="ECO:0000256" key="1">
    <source>
        <dbReference type="ARBA" id="ARBA00008842"/>
    </source>
</evidence>
<dbReference type="Gene3D" id="2.30.29.30">
    <property type="entry name" value="Pleckstrin-homology domain (PH domain)/Phosphotyrosine-binding domain (PTB)"/>
    <property type="match status" value="1"/>
</dbReference>
<dbReference type="SMART" id="SM00233">
    <property type="entry name" value="PH"/>
    <property type="match status" value="1"/>
</dbReference>
<sequence length="765" mass="86336">MSSARPNALGLEGPLSKWTNVMKGWQYRWFVLDQQTGLLSYYTSRDKMMRGSRRGCVRLKGAIIGIDDEDDSTFTVTVDQKTFHFQAQSAEEREQWVTALEETVLRHKQAPKYGLPLPRTTPSVRDFERKLFEADAYLQILITQVESLEDRINKMQNAQERTHHEKLQENGKAMIESVKQAIVLLQVAKNTLNPVNGFLQPEMLLDDDNTTTANVPSQHKKGSPDASIDSAEEVLEAHMSPHLLLHSATMAAPVSPMSSAPLSMIRHPRQDIPVLSYSSSDEDDFFDADEYQEGEENDKVFHRNPEKVEERLMQNRARQDSCPEDEDSIDLQKHGSIITHLLSQVRLGMDLTKVVLPTFILETRSLLEMYADFFAHPELFADISDIDNPRERMVQVVRWYLSAFHAGRQSSVAKKPYNPILGETFQCYWDLKGDSPAESVKNEVPEGPVPWAGSDQVSFMAEQVSHHPPISAFYAECPDKQMSISGHIWTKSKFLGLSIGVEMVGQACCSDLKHEEEYIMTFPNGYGRSILTIPWFELGGKCNINCAKTGYSALVSFQTKPFYGGKKHRVVAEIKHVSDYKPFVTVEGEWNGVMTTKGASGEPIVFVDTKEMKVNRKRVRPVDNQDPYESRKLWKDVTSNLKTQEIEAATDAKHFLEERQRREAKERLAEGTKWDTKFFHEDGECWIYDNPLLKRVQAQKARSAKNATPSPQHTPTTKGKLSNHQNGIDTASTGHSSPSLAPSQVSATASSPQKAASQETQDLLQ</sequence>
<evidence type="ECO:0000313" key="14">
    <source>
        <dbReference type="Proteomes" id="UP000007110"/>
    </source>
</evidence>
<dbReference type="CTD" id="114883"/>
<evidence type="ECO:0000256" key="9">
    <source>
        <dbReference type="RuleBase" id="RU003845"/>
    </source>
</evidence>
<evidence type="ECO:0000313" key="13">
    <source>
        <dbReference type="EnsemblMetazoa" id="XP_030852185"/>
    </source>
</evidence>
<organism evidence="13 14">
    <name type="scientific">Strongylocentrotus purpuratus</name>
    <name type="common">Purple sea urchin</name>
    <dbReference type="NCBI Taxonomy" id="7668"/>
    <lineage>
        <taxon>Eukaryota</taxon>
        <taxon>Metazoa</taxon>
        <taxon>Echinodermata</taxon>
        <taxon>Eleutherozoa</taxon>
        <taxon>Echinozoa</taxon>
        <taxon>Echinoidea</taxon>
        <taxon>Euechinoidea</taxon>
        <taxon>Echinacea</taxon>
        <taxon>Camarodonta</taxon>
        <taxon>Echinidea</taxon>
        <taxon>Strongylocentrotidae</taxon>
        <taxon>Strongylocentrotus</taxon>
    </lineage>
</organism>
<dbReference type="KEGG" id="spu:578365"/>
<feature type="region of interest" description="Disordered" evidence="11">
    <location>
        <begin position="698"/>
        <end position="765"/>
    </location>
</feature>
<dbReference type="InterPro" id="IPR001849">
    <property type="entry name" value="PH_domain"/>
</dbReference>
<accession>A0A7M7PLU8</accession>
<dbReference type="FunFam" id="1.10.287.2720:FF:000001">
    <property type="entry name" value="Oxysterol-binding OBPalpha"/>
    <property type="match status" value="1"/>
</dbReference>
<dbReference type="PROSITE" id="PS50003">
    <property type="entry name" value="PH_DOMAIN"/>
    <property type="match status" value="1"/>
</dbReference>
<evidence type="ECO:0000256" key="7">
    <source>
        <dbReference type="ARBA" id="ARBA00055284"/>
    </source>
</evidence>
<dbReference type="InterPro" id="IPR011993">
    <property type="entry name" value="PH-like_dom_sf"/>
</dbReference>
<dbReference type="PANTHER" id="PTHR10972">
    <property type="entry name" value="OXYSTEROL-BINDING PROTEIN-RELATED"/>
    <property type="match status" value="1"/>
</dbReference>
<evidence type="ECO:0000256" key="11">
    <source>
        <dbReference type="SAM" id="MobiDB-lite"/>
    </source>
</evidence>
<protein>
    <recommendedName>
        <fullName evidence="9">Oxysterol-binding protein</fullName>
    </recommendedName>
</protein>
<dbReference type="Proteomes" id="UP000007110">
    <property type="component" value="Unassembled WGS sequence"/>
</dbReference>
<evidence type="ECO:0000256" key="5">
    <source>
        <dbReference type="ARBA" id="ARBA00023121"/>
    </source>
</evidence>
<feature type="compositionally biased region" description="Polar residues" evidence="11">
    <location>
        <begin position="705"/>
        <end position="765"/>
    </location>
</feature>
<dbReference type="FunFam" id="3.30.70.3490:FF:000001">
    <property type="entry name" value="Oxysterol-binding protein"/>
    <property type="match status" value="1"/>
</dbReference>
<feature type="coiled-coil region" evidence="10">
    <location>
        <begin position="138"/>
        <end position="165"/>
    </location>
</feature>
<dbReference type="GO" id="GO:0005829">
    <property type="term" value="C:cytosol"/>
    <property type="evidence" value="ECO:0000318"/>
    <property type="project" value="GO_Central"/>
</dbReference>
<evidence type="ECO:0000256" key="3">
    <source>
        <dbReference type="ARBA" id="ARBA00022553"/>
    </source>
</evidence>
<dbReference type="GO" id="GO:0032934">
    <property type="term" value="F:sterol binding"/>
    <property type="evidence" value="ECO:0000318"/>
    <property type="project" value="GO_Central"/>
</dbReference>
<dbReference type="AlphaFoldDB" id="A0A7M7PLU8"/>
<comment type="function">
    <text evidence="7">Interacts with OSBPL11 to function as lipid transfer proteins. Together they form a heterodimer that localizes at the ER-trans-Golgi membrane contact sites, and exchanges phosphatidylserine (1,2-diacyl-sn-glycero-3-phospho-L-serine, PS) for phosphatidylinositol-4-phosphate (1,2-diacyl-sn-glycero-3-phospho-(1D-myo-inositol 4-phosphate), PI(4)P) between the two organelles, a step that is critical for sphingomyelin synthesis in the Golgi complex.</text>
</comment>
<dbReference type="GO" id="GO:0006869">
    <property type="term" value="P:lipid transport"/>
    <property type="evidence" value="ECO:0007669"/>
    <property type="project" value="UniProtKB-KW"/>
</dbReference>
<dbReference type="GeneID" id="578365"/>
<dbReference type="InParanoid" id="A0A7M7PLU8"/>
<dbReference type="PROSITE" id="PS01013">
    <property type="entry name" value="OSBP"/>
    <property type="match status" value="1"/>
</dbReference>
<evidence type="ECO:0000259" key="12">
    <source>
        <dbReference type="PROSITE" id="PS50003"/>
    </source>
</evidence>
<comment type="catalytic activity">
    <reaction evidence="6">
        <text>a 1,2-diacyl-sn-glycero-3-phospho-(1D-myo-inositol 4-phosphate)(out) + a 1,2-diacyl-sn-glycero-3-phospho-L-serine(in) = a 1,2-diacyl-sn-glycero-3-phospho-(1D-myo-inositol 4-phosphate)(in) + a 1,2-diacyl-sn-glycero-3-phospho-L-serine(out)</text>
        <dbReference type="Rhea" id="RHEA:81667"/>
        <dbReference type="ChEBI" id="CHEBI:57262"/>
        <dbReference type="ChEBI" id="CHEBI:58178"/>
    </reaction>
</comment>
<dbReference type="GO" id="GO:0005794">
    <property type="term" value="C:Golgi apparatus"/>
    <property type="evidence" value="ECO:0000318"/>
    <property type="project" value="GO_Central"/>
</dbReference>
<dbReference type="RefSeq" id="XP_030852185.1">
    <property type="nucleotide sequence ID" value="XM_030996325.1"/>
</dbReference>
<dbReference type="GO" id="GO:0016020">
    <property type="term" value="C:membrane"/>
    <property type="evidence" value="ECO:0000318"/>
    <property type="project" value="GO_Central"/>
</dbReference>
<keyword evidence="4 9" id="KW-0445">Lipid transport</keyword>
<evidence type="ECO:0000256" key="8">
    <source>
        <dbReference type="RuleBase" id="RU003844"/>
    </source>
</evidence>
<dbReference type="EnsemblMetazoa" id="XM_030996325">
    <property type="protein sequence ID" value="XP_030852185"/>
    <property type="gene ID" value="LOC578365"/>
</dbReference>
<dbReference type="Gene3D" id="3.30.70.3490">
    <property type="match status" value="1"/>
</dbReference>
<keyword evidence="5" id="KW-0446">Lipid-binding</keyword>
<evidence type="ECO:0000256" key="10">
    <source>
        <dbReference type="SAM" id="Coils"/>
    </source>
</evidence>
<evidence type="ECO:0000256" key="6">
    <source>
        <dbReference type="ARBA" id="ARBA00050284"/>
    </source>
</evidence>
<dbReference type="InterPro" id="IPR018494">
    <property type="entry name" value="Oxysterol-bd_CS"/>
</dbReference>
<keyword evidence="2 9" id="KW-0813">Transport</keyword>
<dbReference type="PANTHER" id="PTHR10972:SF200">
    <property type="entry name" value="OXYSTEROL-BINDING PROTEIN-RELATED PROTEIN 9"/>
    <property type="match status" value="1"/>
</dbReference>
<name>A0A7M7PLU8_STRPU</name>
<dbReference type="Pfam" id="PF00169">
    <property type="entry name" value="PH"/>
    <property type="match status" value="1"/>
</dbReference>
<dbReference type="FunFam" id="2.40.160.120:FF:000002">
    <property type="entry name" value="Oxysterol-binding protein"/>
    <property type="match status" value="1"/>
</dbReference>
<dbReference type="FunCoup" id="A0A7M7PLU8">
    <property type="interactions" value="1945"/>
</dbReference>